<dbReference type="AlphaFoldDB" id="A0A8H7S0B0"/>
<protein>
    <submittedName>
        <fullName evidence="1">Uncharacterized protein</fullName>
    </submittedName>
</protein>
<gene>
    <name evidence="1" type="ORF">INT45_000631</name>
</gene>
<organism evidence="1 2">
    <name type="scientific">Circinella minor</name>
    <dbReference type="NCBI Taxonomy" id="1195481"/>
    <lineage>
        <taxon>Eukaryota</taxon>
        <taxon>Fungi</taxon>
        <taxon>Fungi incertae sedis</taxon>
        <taxon>Mucoromycota</taxon>
        <taxon>Mucoromycotina</taxon>
        <taxon>Mucoromycetes</taxon>
        <taxon>Mucorales</taxon>
        <taxon>Lichtheimiaceae</taxon>
        <taxon>Circinella</taxon>
    </lineage>
</organism>
<dbReference type="EMBL" id="JAEPRB010000141">
    <property type="protein sequence ID" value="KAG2220406.1"/>
    <property type="molecule type" value="Genomic_DNA"/>
</dbReference>
<keyword evidence="2" id="KW-1185">Reference proteome</keyword>
<accession>A0A8H7S0B0</accession>
<name>A0A8H7S0B0_9FUNG</name>
<proteinExistence type="predicted"/>
<dbReference type="OrthoDB" id="411251at2759"/>
<reference evidence="1 2" key="1">
    <citation type="submission" date="2020-12" db="EMBL/GenBank/DDBJ databases">
        <title>Metabolic potential, ecology and presence of endohyphal bacteria is reflected in genomic diversity of Mucoromycotina.</title>
        <authorList>
            <person name="Muszewska A."/>
            <person name="Okrasinska A."/>
            <person name="Steczkiewicz K."/>
            <person name="Drgas O."/>
            <person name="Orlowska M."/>
            <person name="Perlinska-Lenart U."/>
            <person name="Aleksandrzak-Piekarczyk T."/>
            <person name="Szatraj K."/>
            <person name="Zielenkiewicz U."/>
            <person name="Pilsyk S."/>
            <person name="Malc E."/>
            <person name="Mieczkowski P."/>
            <person name="Kruszewska J.S."/>
            <person name="Biernat P."/>
            <person name="Pawlowska J."/>
        </authorList>
    </citation>
    <scope>NUCLEOTIDE SEQUENCE [LARGE SCALE GENOMIC DNA]</scope>
    <source>
        <strain evidence="1 2">CBS 142.35</strain>
    </source>
</reference>
<dbReference type="Proteomes" id="UP000646827">
    <property type="component" value="Unassembled WGS sequence"/>
</dbReference>
<evidence type="ECO:0000313" key="2">
    <source>
        <dbReference type="Proteomes" id="UP000646827"/>
    </source>
</evidence>
<comment type="caution">
    <text evidence="1">The sequence shown here is derived from an EMBL/GenBank/DDBJ whole genome shotgun (WGS) entry which is preliminary data.</text>
</comment>
<sequence length="102" mass="12013">MDIYLLPAFGWGKTVQWVYNRNIDYRENSTLPLTNLSELTPNQHKVVHHLKYWDFDSMPMEDDEFELEMGGKKQLVTKVIPLHESEVDDYMSDLESIGEIHV</sequence>
<evidence type="ECO:0000313" key="1">
    <source>
        <dbReference type="EMBL" id="KAG2220406.1"/>
    </source>
</evidence>